<reference evidence="3" key="1">
    <citation type="submission" date="2023-05" db="EMBL/GenBank/DDBJ databases">
        <title>Cataloging the Phylogenetic Diversity of Human Bladder Bacteria.</title>
        <authorList>
            <person name="Du J."/>
        </authorList>
    </citation>
    <scope>NUCLEOTIDE SEQUENCE</scope>
    <source>
        <strain evidence="3">UMB1231</strain>
    </source>
</reference>
<dbReference type="SUPFAM" id="SSF54292">
    <property type="entry name" value="2Fe-2S ferredoxin-like"/>
    <property type="match status" value="1"/>
</dbReference>
<gene>
    <name evidence="3" type="ORF">QP433_02270</name>
</gene>
<feature type="domain" description="RACo-like middle region" evidence="2">
    <location>
        <begin position="134"/>
        <end position="293"/>
    </location>
</feature>
<feature type="domain" description="RACo C-terminal" evidence="1">
    <location>
        <begin position="297"/>
        <end position="539"/>
    </location>
</feature>
<dbReference type="AlphaFoldDB" id="A0AAJ1V5A2"/>
<dbReference type="Proteomes" id="UP001229251">
    <property type="component" value="Unassembled WGS sequence"/>
</dbReference>
<sequence>MIIEGKSKDIFQKMTRDYQMVFPCGGGGTCGKCRVKIESENSVPITQADRLLISKQAISEGYRLACHLKGDNWVRAYVPDQSMTASEGIQILRTGHLAPFVIDPVIYYKQEEKKIYYLDRPLANWQESKSFYIVTVDIGSTTIVVSLLDGQSGQEITSETCLNPQRRFGQDVMSRISSVQKNSENLTEMQGAVLSEIRDILVQMCLNHEIEFEQVFGIFIAGNAVMNHILLGVSPEPLGVAPYQLVIKDLQERNFHEMGFDCFGEGILATLPNVSAFVGGDIVAGILATALYRQQQTCLFVDIGTNGEIVLVHKGKMYSASCAAGPALEGMNITCGMTAQPGAIEEATFSRASLRYKTIAKKKAVGICGSGILALIRECLKEELIIPRGNIAKAEALSPRLQTYIDNKAKKIWIDRRRNIFISQGDIRQIQLAKGAILSGIQALMAQAGIDAEDIDRVLIAGQFGAYVTAESLTVVGLVPKSLKDKIEYVGNTSQAGCRMFALNHHFYHRVNQMVAEIQHVELSLLPGYDRLFAKATLFK</sequence>
<dbReference type="InterPro" id="IPR027980">
    <property type="entry name" value="RACo_C"/>
</dbReference>
<dbReference type="PANTHER" id="PTHR42895:SF2">
    <property type="entry name" value="IRON-SULFUR CLUSTER PROTEIN"/>
    <property type="match status" value="1"/>
</dbReference>
<dbReference type="SUPFAM" id="SSF53067">
    <property type="entry name" value="Actin-like ATPase domain"/>
    <property type="match status" value="1"/>
</dbReference>
<dbReference type="Gene3D" id="3.30.420.480">
    <property type="entry name" value="Domain of unknown function (DUF4445)"/>
    <property type="match status" value="1"/>
</dbReference>
<dbReference type="EMBL" id="JASOOE010000003">
    <property type="protein sequence ID" value="MDK7186799.1"/>
    <property type="molecule type" value="Genomic_DNA"/>
</dbReference>
<dbReference type="Gene3D" id="3.10.20.30">
    <property type="match status" value="1"/>
</dbReference>
<evidence type="ECO:0000313" key="3">
    <source>
        <dbReference type="EMBL" id="MDK7186799.1"/>
    </source>
</evidence>
<evidence type="ECO:0000259" key="1">
    <source>
        <dbReference type="Pfam" id="PF14574"/>
    </source>
</evidence>
<evidence type="ECO:0000313" key="4">
    <source>
        <dbReference type="Proteomes" id="UP001229251"/>
    </source>
</evidence>
<dbReference type="GO" id="GO:0051536">
    <property type="term" value="F:iron-sulfur cluster binding"/>
    <property type="evidence" value="ECO:0007669"/>
    <property type="project" value="InterPro"/>
</dbReference>
<proteinExistence type="predicted"/>
<dbReference type="Pfam" id="PF14574">
    <property type="entry name" value="RACo_C_ter"/>
    <property type="match status" value="1"/>
</dbReference>
<protein>
    <submittedName>
        <fullName evidence="3">ASKHA domain-containing protein</fullName>
    </submittedName>
</protein>
<dbReference type="InterPro" id="IPR036010">
    <property type="entry name" value="2Fe-2S_ferredoxin-like_sf"/>
</dbReference>
<name>A0AAJ1V5A2_9LACT</name>
<dbReference type="RefSeq" id="WP_070609780.1">
    <property type="nucleotide sequence ID" value="NZ_JASOOE010000003.1"/>
</dbReference>
<dbReference type="PANTHER" id="PTHR42895">
    <property type="entry name" value="IRON-SULFUR CLUSTER-BINDING PROTEIN-RELATED"/>
    <property type="match status" value="1"/>
</dbReference>
<dbReference type="InterPro" id="IPR052911">
    <property type="entry name" value="Corrinoid_activation_enz"/>
</dbReference>
<dbReference type="Pfam" id="PF17651">
    <property type="entry name" value="Raco_middle"/>
    <property type="match status" value="1"/>
</dbReference>
<dbReference type="InterPro" id="IPR012675">
    <property type="entry name" value="Beta-grasp_dom_sf"/>
</dbReference>
<evidence type="ECO:0000259" key="2">
    <source>
        <dbReference type="Pfam" id="PF17651"/>
    </source>
</evidence>
<accession>A0AAJ1V5A2</accession>
<dbReference type="InterPro" id="IPR042259">
    <property type="entry name" value="Raco-like_middle_sf"/>
</dbReference>
<dbReference type="InterPro" id="IPR043129">
    <property type="entry name" value="ATPase_NBD"/>
</dbReference>
<dbReference type="InterPro" id="IPR041414">
    <property type="entry name" value="Raco-like_middle"/>
</dbReference>
<comment type="caution">
    <text evidence="3">The sequence shown here is derived from an EMBL/GenBank/DDBJ whole genome shotgun (WGS) entry which is preliminary data.</text>
</comment>
<organism evidence="3 4">
    <name type="scientific">Facklamia hominis</name>
    <dbReference type="NCBI Taxonomy" id="178214"/>
    <lineage>
        <taxon>Bacteria</taxon>
        <taxon>Bacillati</taxon>
        <taxon>Bacillota</taxon>
        <taxon>Bacilli</taxon>
        <taxon>Lactobacillales</taxon>
        <taxon>Aerococcaceae</taxon>
        <taxon>Facklamia</taxon>
    </lineage>
</organism>